<feature type="transmembrane region" description="Helical" evidence="7">
    <location>
        <begin position="312"/>
        <end position="330"/>
    </location>
</feature>
<feature type="transmembrane region" description="Helical" evidence="7">
    <location>
        <begin position="342"/>
        <end position="360"/>
    </location>
</feature>
<dbReference type="InterPro" id="IPR005829">
    <property type="entry name" value="Sugar_transporter_CS"/>
</dbReference>
<feature type="transmembrane region" description="Helical" evidence="7">
    <location>
        <begin position="34"/>
        <end position="58"/>
    </location>
</feature>
<feature type="transmembrane region" description="Helical" evidence="7">
    <location>
        <begin position="188"/>
        <end position="209"/>
    </location>
</feature>
<feature type="domain" description="Major facilitator superfamily (MFS) profile" evidence="8">
    <location>
        <begin position="36"/>
        <end position="456"/>
    </location>
</feature>
<dbReference type="InterPro" id="IPR036259">
    <property type="entry name" value="MFS_trans_sf"/>
</dbReference>
<gene>
    <name evidence="9" type="ORF">KFK14_05935</name>
</gene>
<name>A0A975Q2L0_9SPHN</name>
<keyword evidence="6 7" id="KW-0472">Membrane</keyword>
<protein>
    <submittedName>
        <fullName evidence="9">MFS transporter</fullName>
    </submittedName>
</protein>
<proteinExistence type="inferred from homology"/>
<dbReference type="PANTHER" id="PTHR23511">
    <property type="entry name" value="SYNAPTIC VESICLE GLYCOPROTEIN 2"/>
    <property type="match status" value="1"/>
</dbReference>
<dbReference type="EMBL" id="CP073910">
    <property type="protein sequence ID" value="QUT06969.1"/>
    <property type="molecule type" value="Genomic_DNA"/>
</dbReference>
<evidence type="ECO:0000256" key="2">
    <source>
        <dbReference type="ARBA" id="ARBA00010992"/>
    </source>
</evidence>
<keyword evidence="4 7" id="KW-0812">Transmembrane</keyword>
<feature type="transmembrane region" description="Helical" evidence="7">
    <location>
        <begin position="366"/>
        <end position="388"/>
    </location>
</feature>
<dbReference type="PROSITE" id="PS00217">
    <property type="entry name" value="SUGAR_TRANSPORT_2"/>
    <property type="match status" value="1"/>
</dbReference>
<dbReference type="PANTHER" id="PTHR23511:SF34">
    <property type="entry name" value="SYNAPTIC VESICLE GLYCOPROTEIN 2"/>
    <property type="match status" value="1"/>
</dbReference>
<keyword evidence="3" id="KW-0813">Transport</keyword>
<dbReference type="InterPro" id="IPR005828">
    <property type="entry name" value="MFS_sugar_transport-like"/>
</dbReference>
<dbReference type="SUPFAM" id="SSF103473">
    <property type="entry name" value="MFS general substrate transporter"/>
    <property type="match status" value="1"/>
</dbReference>
<comment type="subcellular location">
    <subcellularLocation>
        <location evidence="1">Membrane</location>
        <topology evidence="1">Multi-pass membrane protein</topology>
    </subcellularLocation>
</comment>
<keyword evidence="10" id="KW-1185">Reference proteome</keyword>
<evidence type="ECO:0000256" key="4">
    <source>
        <dbReference type="ARBA" id="ARBA00022692"/>
    </source>
</evidence>
<dbReference type="GO" id="GO:0016020">
    <property type="term" value="C:membrane"/>
    <property type="evidence" value="ECO:0007669"/>
    <property type="project" value="UniProtKB-SubCell"/>
</dbReference>
<feature type="transmembrane region" description="Helical" evidence="7">
    <location>
        <begin position="400"/>
        <end position="424"/>
    </location>
</feature>
<dbReference type="PROSITE" id="PS50850">
    <property type="entry name" value="MFS"/>
    <property type="match status" value="1"/>
</dbReference>
<accession>A0A975Q2L0</accession>
<dbReference type="PROSITE" id="PS00216">
    <property type="entry name" value="SUGAR_TRANSPORT_1"/>
    <property type="match status" value="1"/>
</dbReference>
<dbReference type="RefSeq" id="WP_212610214.1">
    <property type="nucleotide sequence ID" value="NZ_CP073910.1"/>
</dbReference>
<dbReference type="Pfam" id="PF00083">
    <property type="entry name" value="Sugar_tr"/>
    <property type="match status" value="1"/>
</dbReference>
<dbReference type="KEGG" id="spph:KFK14_05935"/>
<evidence type="ECO:0000256" key="3">
    <source>
        <dbReference type="ARBA" id="ARBA00022448"/>
    </source>
</evidence>
<reference evidence="9" key="1">
    <citation type="submission" date="2021-04" db="EMBL/GenBank/DDBJ databases">
        <title>Isolation of p-tert-butylphenol degrading bacteria Sphingobium phenoxybenzoativorans Tas13 from active sludge.</title>
        <authorList>
            <person name="Li Y."/>
        </authorList>
    </citation>
    <scope>NUCLEOTIDE SEQUENCE</scope>
    <source>
        <strain evidence="9">Tas13</strain>
    </source>
</reference>
<evidence type="ECO:0000313" key="10">
    <source>
        <dbReference type="Proteomes" id="UP000681425"/>
    </source>
</evidence>
<organism evidence="9 10">
    <name type="scientific">Sphingobium phenoxybenzoativorans</name>
    <dbReference type="NCBI Taxonomy" id="1592790"/>
    <lineage>
        <taxon>Bacteria</taxon>
        <taxon>Pseudomonadati</taxon>
        <taxon>Pseudomonadota</taxon>
        <taxon>Alphaproteobacteria</taxon>
        <taxon>Sphingomonadales</taxon>
        <taxon>Sphingomonadaceae</taxon>
        <taxon>Sphingobium</taxon>
    </lineage>
</organism>
<feature type="transmembrane region" description="Helical" evidence="7">
    <location>
        <begin position="430"/>
        <end position="451"/>
    </location>
</feature>
<feature type="transmembrane region" description="Helical" evidence="7">
    <location>
        <begin position="102"/>
        <end position="121"/>
    </location>
</feature>
<dbReference type="Gene3D" id="1.20.1250.20">
    <property type="entry name" value="MFS general substrate transporter like domains"/>
    <property type="match status" value="1"/>
</dbReference>
<evidence type="ECO:0000256" key="1">
    <source>
        <dbReference type="ARBA" id="ARBA00004141"/>
    </source>
</evidence>
<feature type="transmembrane region" description="Helical" evidence="7">
    <location>
        <begin position="70"/>
        <end position="90"/>
    </location>
</feature>
<evidence type="ECO:0000256" key="7">
    <source>
        <dbReference type="SAM" id="Phobius"/>
    </source>
</evidence>
<dbReference type="GO" id="GO:0022857">
    <property type="term" value="F:transmembrane transporter activity"/>
    <property type="evidence" value="ECO:0007669"/>
    <property type="project" value="InterPro"/>
</dbReference>
<dbReference type="InterPro" id="IPR020846">
    <property type="entry name" value="MFS_dom"/>
</dbReference>
<evidence type="ECO:0000256" key="6">
    <source>
        <dbReference type="ARBA" id="ARBA00023136"/>
    </source>
</evidence>
<feature type="transmembrane region" description="Helical" evidence="7">
    <location>
        <begin position="277"/>
        <end position="300"/>
    </location>
</feature>
<feature type="transmembrane region" description="Helical" evidence="7">
    <location>
        <begin position="160"/>
        <end position="182"/>
    </location>
</feature>
<dbReference type="AlphaFoldDB" id="A0A975Q2L0"/>
<dbReference type="CDD" id="cd17316">
    <property type="entry name" value="MFS_SV2_like"/>
    <property type="match status" value="1"/>
</dbReference>
<keyword evidence="5 7" id="KW-1133">Transmembrane helix</keyword>
<comment type="similarity">
    <text evidence="2">Belongs to the major facilitator superfamily. Sugar transporter (TC 2.A.1.1) family.</text>
</comment>
<evidence type="ECO:0000259" key="8">
    <source>
        <dbReference type="PROSITE" id="PS50850"/>
    </source>
</evidence>
<dbReference type="Proteomes" id="UP000681425">
    <property type="component" value="Chromosome"/>
</dbReference>
<evidence type="ECO:0000256" key="5">
    <source>
        <dbReference type="ARBA" id="ARBA00022989"/>
    </source>
</evidence>
<sequence>MDSVTARNDGAAASPLELRVGDTLDTLRTFRVSILAPLLMGLIMLFDSWDSIAIAYVMPSLSKEWGLHPAMMGALISSGYIGQFMGAVLLGSLAERYGRMPVFISSVVVMAVLALACTVAPGPEALLVIRFIQGLAIGGALPVSITYINELAPTLTRGRYFMIFQWLCMSGYAAASLSSTVIIPTLGWRWLIGLGGIPLLLLPIVMLTLPESPRWLARTGRSARVPGALAKLGGKLPPEDAAHANAQPQNIAAPQAQEPARIPISALFASRQRRSTIILMSIWFTVAFTNFGLTTWAPSIFVTVYNIPLADALRYAALTPILFLIATPFIGATMDKFGRRPYAITGCLAAGSALVLLALFRFDTPVLVALVVIGTLGSSLSSFIQWPYTAESYPTHLRAVGMGVCSSMARAASMLTPLFVGVILNTGAAIALVYSAFAAFAFGAASLWIFATQETARRKLETI</sequence>
<evidence type="ECO:0000313" key="9">
    <source>
        <dbReference type="EMBL" id="QUT06969.1"/>
    </source>
</evidence>
<feature type="transmembrane region" description="Helical" evidence="7">
    <location>
        <begin position="127"/>
        <end position="148"/>
    </location>
</feature>